<organism evidence="4 5">
    <name type="scientific">Enterobacter asburiae</name>
    <dbReference type="NCBI Taxonomy" id="61645"/>
    <lineage>
        <taxon>Bacteria</taxon>
        <taxon>Pseudomonadati</taxon>
        <taxon>Pseudomonadota</taxon>
        <taxon>Gammaproteobacteria</taxon>
        <taxon>Enterobacterales</taxon>
        <taxon>Enterobacteriaceae</taxon>
        <taxon>Enterobacter</taxon>
        <taxon>Enterobacter cloacae complex</taxon>
    </lineage>
</organism>
<evidence type="ECO:0000256" key="1">
    <source>
        <dbReference type="SAM" id="Coils"/>
    </source>
</evidence>
<dbReference type="Proteomes" id="UP000017391">
    <property type="component" value="Unassembled WGS sequence"/>
</dbReference>
<accession>A0ABC9U9E6</accession>
<feature type="region of interest" description="Disordered" evidence="2">
    <location>
        <begin position="695"/>
        <end position="722"/>
    </location>
</feature>
<dbReference type="EMBL" id="AYIP01000011">
    <property type="protein sequence ID" value="ESM31203.1"/>
    <property type="molecule type" value="Genomic_DNA"/>
</dbReference>
<dbReference type="Pfam" id="PF20155">
    <property type="entry name" value="TMP_3"/>
    <property type="match status" value="1"/>
</dbReference>
<feature type="compositionally biased region" description="Basic and acidic residues" evidence="2">
    <location>
        <begin position="695"/>
        <end position="711"/>
    </location>
</feature>
<dbReference type="NCBIfam" id="TIGR02675">
    <property type="entry name" value="tape_meas_nterm"/>
    <property type="match status" value="1"/>
</dbReference>
<evidence type="ECO:0000313" key="5">
    <source>
        <dbReference type="Proteomes" id="UP000017391"/>
    </source>
</evidence>
<dbReference type="RefSeq" id="WP_023311446.1">
    <property type="nucleotide sequence ID" value="NZ_CP034336.1"/>
</dbReference>
<feature type="coiled-coil region" evidence="1">
    <location>
        <begin position="541"/>
        <end position="575"/>
    </location>
</feature>
<sequence length="1160" mass="121037">MAGTVSAGTIVYEVDMDTAGILQGRRDIDAALNGLNGSMGRLEAGLNRTERSLSSIEGTMSSLTGVAKALIAALSVQQVGAYAQAWQDLSNKLANAVRDSVPPFETLADVTERVFDISQKTRSGLDATATLYARLERSTRSYGVSVEDITRLTTIINQGFVVSGATAEEASNAIIQLAQGLASGALRGDEFNSVNEQGNRLMIALADSMNVSIGALRNMAAEGKLTTDVIVNGLLSQGDKIGQEFAKTTATISQSLEIANNNITKFFGENATVKTGVKIFSDSVISLSENLDVLSTTLTIVAGVMGARYVGALTMATSAKIADIAASRQQVVADNQTAQAALVAANSVQRKALADKEAALSSLALAQAEYNVAKGSAAEMLAMDALVAAKTRATTASLALAEAETAQAAASARAATAARAASIGIGMARGALALIGGPAGAAMLAAGAIFYFWQKAQQAKEEAIAFADGLDKLNAAMNAMSNTQLRGAIADANNSIRAQKEAVADLQSEVDSLRDRYQNFTPAAQKVAESMGQGTDFARQQAEVSDELARKTRDLEAAKDKLSRTEETASEATRTLTNNMLTAMGVHDQLIEKSWSLEQVQGAVAKAFGDTADEINRANQAGQNFDPKALQISPATKEGDKLILNLEEQNELLKIQDERQRAVVKAQMQAAKVTDNKNQISSAGKLAGENYDLQKAEEARKKAQQESEQQGKKSASSAESVAQKLANLKQQAELAAGSTQELSREQAMLNAEQSLGKGATQAQIAQARQYAAEKWDTANAIKAQAAAEKLLPEARENASYKQDVEDLNTALAAKKISQEQFNQTSERLEATHQANLAKIRADQAVSPQQEAAGGVDPVQQLANENARKLALIQSYEQQGIITHQNALMLRANADREYEQARIAAQWEIFRNQSAGNEALAASIDALAGNASNALTGIITGSMTASDAMRSLGSTVLNSLVNTFVQMGVEWVKSAIMGQAAQTAAIGTVTAVQTAAVATQTATSTAAAATTAAAWTPAAILSSIASMGTAAAIGLGAVAGVIGANLLGKRKNGGPVTAGGMYQVGEGGMPEIYQASTGKQYMIPGDNGRVISNKEMTAGGGGGVILNINNYSSASVDAQATQGSDGTWTIDAFIADMNNGGPASQAITSNLNVKRTPRGQG</sequence>
<comment type="caution">
    <text evidence="4">The sequence shown here is derived from an EMBL/GenBank/DDBJ whole genome shotgun (WGS) entry which is preliminary data.</text>
</comment>
<evidence type="ECO:0000259" key="3">
    <source>
        <dbReference type="Pfam" id="PF20155"/>
    </source>
</evidence>
<evidence type="ECO:0000313" key="4">
    <source>
        <dbReference type="EMBL" id="ESM31203.1"/>
    </source>
</evidence>
<feature type="coiled-coil region" evidence="1">
    <location>
        <begin position="489"/>
        <end position="516"/>
    </location>
</feature>
<feature type="domain" description="Tape measure protein N-terminal" evidence="3">
    <location>
        <begin position="78"/>
        <end position="270"/>
    </location>
</feature>
<name>A0ABC9U9E6_ENTAS</name>
<evidence type="ECO:0000256" key="2">
    <source>
        <dbReference type="SAM" id="MobiDB-lite"/>
    </source>
</evidence>
<dbReference type="InterPro" id="IPR013491">
    <property type="entry name" value="Tape_meas_N"/>
</dbReference>
<keyword evidence="1" id="KW-0175">Coiled coil</keyword>
<proteinExistence type="predicted"/>
<protein>
    <recommendedName>
        <fullName evidence="3">Tape measure protein N-terminal domain-containing protein</fullName>
    </recommendedName>
</protein>
<gene>
    <name evidence="4" type="ORF">L402_03505</name>
</gene>
<reference evidence="5" key="1">
    <citation type="submission" date="2013-09" db="EMBL/GenBank/DDBJ databases">
        <title>The Genome Sequence of Enterobacter cloacae BWH 31.</title>
        <authorList>
            <consortium name="The Broad Institute Genomics Platform"/>
            <consortium name="The Broad Institute Genome Sequencing Center for Infectious Disease"/>
            <person name="Murphy C."/>
            <person name="Cosimi L."/>
            <person name="Cerqueira G."/>
            <person name="Feldgarden M."/>
            <person name="Hung D."/>
            <person name="Onderdonk A.B."/>
            <person name="Ferraro M.J."/>
            <person name="Hooper D."/>
            <person name="Dekker J."/>
            <person name="O'Brien T."/>
            <person name="Huang S."/>
            <person name="Quan V."/>
            <person name="Ernst C."/>
            <person name="Delaney M."/>
            <person name="DuBois A."/>
            <person name="Young S.K."/>
            <person name="Zeng Q."/>
            <person name="Gargeya S."/>
            <person name="Fitzgerald M."/>
            <person name="Abouelleil A."/>
            <person name="Alvarado L."/>
            <person name="Berlin A.M."/>
            <person name="Chapman S.B."/>
            <person name="Gainer-Dewar J."/>
            <person name="Goldberg J."/>
            <person name="Gnerre S."/>
            <person name="Griggs A."/>
            <person name="Gujja S."/>
            <person name="Hansen M."/>
            <person name="Howarth C."/>
            <person name="Imamovic A."/>
            <person name="Ireland A."/>
            <person name="Larimer J."/>
            <person name="McCowan C."/>
            <person name="Murphy C."/>
            <person name="Pearson M."/>
            <person name="Poon T.W."/>
            <person name="Priest M."/>
            <person name="Roberts A."/>
            <person name="Saif S."/>
            <person name="Shea T."/>
            <person name="Sykes S."/>
            <person name="Wortman J."/>
            <person name="Nusbaum C."/>
            <person name="Birren B."/>
        </authorList>
    </citation>
    <scope>NUCLEOTIDE SEQUENCE [LARGE SCALE GENOMIC DNA]</scope>
    <source>
        <strain evidence="5">BWH 31</strain>
    </source>
</reference>
<dbReference type="AlphaFoldDB" id="A0ABC9U9E6"/>